<evidence type="ECO:0000256" key="6">
    <source>
        <dbReference type="SAM" id="Coils"/>
    </source>
</evidence>
<feature type="compositionally biased region" description="Low complexity" evidence="7">
    <location>
        <begin position="605"/>
        <end position="616"/>
    </location>
</feature>
<dbReference type="GO" id="GO:0007165">
    <property type="term" value="P:signal transduction"/>
    <property type="evidence" value="ECO:0007669"/>
    <property type="project" value="InterPro"/>
</dbReference>
<feature type="compositionally biased region" description="Low complexity" evidence="7">
    <location>
        <begin position="977"/>
        <end position="1003"/>
    </location>
</feature>
<feature type="compositionally biased region" description="Basic and acidic residues" evidence="7">
    <location>
        <begin position="1076"/>
        <end position="1095"/>
    </location>
</feature>
<dbReference type="OrthoDB" id="2020852at2759"/>
<proteinExistence type="predicted"/>
<accession>A0A0L0BL03</accession>
<dbReference type="Gene3D" id="1.10.287.1490">
    <property type="match status" value="1"/>
</dbReference>
<feature type="compositionally biased region" description="Polar residues" evidence="7">
    <location>
        <begin position="3552"/>
        <end position="3561"/>
    </location>
</feature>
<feature type="compositionally biased region" description="Polar residues" evidence="7">
    <location>
        <begin position="963"/>
        <end position="973"/>
    </location>
</feature>
<feature type="compositionally biased region" description="Low complexity" evidence="7">
    <location>
        <begin position="28"/>
        <end position="59"/>
    </location>
</feature>
<feature type="compositionally biased region" description="Polar residues" evidence="7">
    <location>
        <begin position="1229"/>
        <end position="1238"/>
    </location>
</feature>
<evidence type="ECO:0000313" key="10">
    <source>
        <dbReference type="Proteomes" id="UP000037069"/>
    </source>
</evidence>
<feature type="compositionally biased region" description="Polar residues" evidence="7">
    <location>
        <begin position="1908"/>
        <end position="1918"/>
    </location>
</feature>
<keyword evidence="3" id="KW-0597">Phosphoprotein</keyword>
<feature type="compositionally biased region" description="Low complexity" evidence="7">
    <location>
        <begin position="315"/>
        <end position="334"/>
    </location>
</feature>
<comment type="caution">
    <text evidence="9">The sequence shown here is derived from an EMBL/GenBank/DDBJ whole genome shotgun (WGS) entry which is preliminary data.</text>
</comment>
<feature type="coiled-coil region" evidence="6">
    <location>
        <begin position="3774"/>
        <end position="3808"/>
    </location>
</feature>
<feature type="coiled-coil region" evidence="6">
    <location>
        <begin position="2426"/>
        <end position="2453"/>
    </location>
</feature>
<organism evidence="9 10">
    <name type="scientific">Lucilia cuprina</name>
    <name type="common">Green bottle fly</name>
    <name type="synonym">Australian sheep blowfly</name>
    <dbReference type="NCBI Taxonomy" id="7375"/>
    <lineage>
        <taxon>Eukaryota</taxon>
        <taxon>Metazoa</taxon>
        <taxon>Ecdysozoa</taxon>
        <taxon>Arthropoda</taxon>
        <taxon>Hexapoda</taxon>
        <taxon>Insecta</taxon>
        <taxon>Pterygota</taxon>
        <taxon>Neoptera</taxon>
        <taxon>Endopterygota</taxon>
        <taxon>Diptera</taxon>
        <taxon>Brachycera</taxon>
        <taxon>Muscomorpha</taxon>
        <taxon>Oestroidea</taxon>
        <taxon>Calliphoridae</taxon>
        <taxon>Luciliinae</taxon>
        <taxon>Lucilia</taxon>
    </lineage>
</organism>
<evidence type="ECO:0000259" key="8">
    <source>
        <dbReference type="Pfam" id="PF10495"/>
    </source>
</evidence>
<feature type="coiled-coil region" evidence="6">
    <location>
        <begin position="2578"/>
        <end position="2650"/>
    </location>
</feature>
<evidence type="ECO:0000256" key="3">
    <source>
        <dbReference type="ARBA" id="ARBA00022553"/>
    </source>
</evidence>
<feature type="compositionally biased region" description="Pro residues" evidence="7">
    <location>
        <begin position="532"/>
        <end position="541"/>
    </location>
</feature>
<evidence type="ECO:0000256" key="1">
    <source>
        <dbReference type="ARBA" id="ARBA00004300"/>
    </source>
</evidence>
<feature type="compositionally biased region" description="Polar residues" evidence="7">
    <location>
        <begin position="9"/>
        <end position="20"/>
    </location>
</feature>
<feature type="region of interest" description="Disordered" evidence="7">
    <location>
        <begin position="963"/>
        <end position="1052"/>
    </location>
</feature>
<dbReference type="Pfam" id="PF10495">
    <property type="entry name" value="PACT_coil_coil"/>
    <property type="match status" value="1"/>
</dbReference>
<keyword evidence="4 6" id="KW-0175">Coiled coil</keyword>
<evidence type="ECO:0000256" key="7">
    <source>
        <dbReference type="SAM" id="MobiDB-lite"/>
    </source>
</evidence>
<feature type="compositionally biased region" description="Basic and acidic residues" evidence="7">
    <location>
        <begin position="3592"/>
        <end position="3613"/>
    </location>
</feature>
<evidence type="ECO:0000256" key="2">
    <source>
        <dbReference type="ARBA" id="ARBA00022490"/>
    </source>
</evidence>
<feature type="compositionally biased region" description="Polar residues" evidence="7">
    <location>
        <begin position="3155"/>
        <end position="3174"/>
    </location>
</feature>
<dbReference type="PANTHER" id="PTHR44981:SF2">
    <property type="entry name" value="PERICENTRIN-LIKE PROTEIN, ISOFORM F"/>
    <property type="match status" value="1"/>
</dbReference>
<keyword evidence="5" id="KW-0206">Cytoskeleton</keyword>
<comment type="subcellular location">
    <subcellularLocation>
        <location evidence="1">Cytoplasm</location>
        <location evidence="1">Cytoskeleton</location>
        <location evidence="1">Microtubule organizing center</location>
        <location evidence="1">Centrosome</location>
    </subcellularLocation>
</comment>
<feature type="region of interest" description="Disordered" evidence="7">
    <location>
        <begin position="3540"/>
        <end position="3571"/>
    </location>
</feature>
<dbReference type="EMBL" id="JRES01001711">
    <property type="protein sequence ID" value="KNC20618.1"/>
    <property type="molecule type" value="Genomic_DNA"/>
</dbReference>
<feature type="coiled-coil region" evidence="6">
    <location>
        <begin position="2834"/>
        <end position="3024"/>
    </location>
</feature>
<feature type="region of interest" description="Disordered" evidence="7">
    <location>
        <begin position="3976"/>
        <end position="4017"/>
    </location>
</feature>
<feature type="region of interest" description="Disordered" evidence="7">
    <location>
        <begin position="1"/>
        <end position="59"/>
    </location>
</feature>
<feature type="compositionally biased region" description="Polar residues" evidence="7">
    <location>
        <begin position="3981"/>
        <end position="3990"/>
    </location>
</feature>
<feature type="compositionally biased region" description="Acidic residues" evidence="7">
    <location>
        <begin position="1110"/>
        <end position="1119"/>
    </location>
</feature>
<dbReference type="InterPro" id="IPR019528">
    <property type="entry name" value="PACT_domain"/>
</dbReference>
<feature type="non-terminal residue" evidence="9">
    <location>
        <position position="1"/>
    </location>
</feature>
<feature type="domain" description="Pericentrin/AKAP-450 centrosomal targeting" evidence="8">
    <location>
        <begin position="3821"/>
        <end position="3892"/>
    </location>
</feature>
<feature type="region of interest" description="Disordered" evidence="7">
    <location>
        <begin position="1908"/>
        <end position="1975"/>
    </location>
</feature>
<feature type="compositionally biased region" description="Basic and acidic residues" evidence="7">
    <location>
        <begin position="1132"/>
        <end position="1144"/>
    </location>
</feature>
<keyword evidence="2" id="KW-0963">Cytoplasm</keyword>
<protein>
    <recommendedName>
        <fullName evidence="8">Pericentrin/AKAP-450 centrosomal targeting domain-containing protein</fullName>
    </recommendedName>
</protein>
<feature type="compositionally biased region" description="Low complexity" evidence="7">
    <location>
        <begin position="3991"/>
        <end position="4002"/>
    </location>
</feature>
<evidence type="ECO:0000256" key="4">
    <source>
        <dbReference type="ARBA" id="ARBA00023054"/>
    </source>
</evidence>
<evidence type="ECO:0000256" key="5">
    <source>
        <dbReference type="ARBA" id="ARBA00023212"/>
    </source>
</evidence>
<gene>
    <name evidence="9" type="ORF">FF38_06903</name>
</gene>
<feature type="coiled-coil region" evidence="6">
    <location>
        <begin position="3364"/>
        <end position="3398"/>
    </location>
</feature>
<feature type="compositionally biased region" description="Basic and acidic residues" evidence="7">
    <location>
        <begin position="1239"/>
        <end position="1268"/>
    </location>
</feature>
<feature type="compositionally biased region" description="Polar residues" evidence="7">
    <location>
        <begin position="1962"/>
        <end position="1975"/>
    </location>
</feature>
<feature type="coiled-coil region" evidence="6">
    <location>
        <begin position="1702"/>
        <end position="1729"/>
    </location>
</feature>
<feature type="compositionally biased region" description="Basic and acidic residues" evidence="7">
    <location>
        <begin position="1168"/>
        <end position="1182"/>
    </location>
</feature>
<feature type="compositionally biased region" description="Acidic residues" evidence="7">
    <location>
        <begin position="1017"/>
        <end position="1039"/>
    </location>
</feature>
<feature type="compositionally biased region" description="Polar residues" evidence="7">
    <location>
        <begin position="1198"/>
        <end position="1212"/>
    </location>
</feature>
<feature type="region of interest" description="Disordered" evidence="7">
    <location>
        <begin position="2347"/>
        <end position="2370"/>
    </location>
</feature>
<dbReference type="OMA" id="MAQCEQA"/>
<feature type="region of interest" description="Disordered" evidence="7">
    <location>
        <begin position="124"/>
        <end position="206"/>
    </location>
</feature>
<feature type="compositionally biased region" description="Polar residues" evidence="7">
    <location>
        <begin position="134"/>
        <end position="149"/>
    </location>
</feature>
<dbReference type="STRING" id="7375.A0A0L0BL03"/>
<dbReference type="GO" id="GO:0060090">
    <property type="term" value="F:molecular adaptor activity"/>
    <property type="evidence" value="ECO:0007669"/>
    <property type="project" value="InterPro"/>
</dbReference>
<feature type="compositionally biased region" description="Polar residues" evidence="7">
    <location>
        <begin position="1004"/>
        <end position="1013"/>
    </location>
</feature>
<dbReference type="InterPro" id="IPR028745">
    <property type="entry name" value="AKAP9/Pericentrin"/>
</dbReference>
<dbReference type="GO" id="GO:0005737">
    <property type="term" value="C:cytoplasm"/>
    <property type="evidence" value="ECO:0007669"/>
    <property type="project" value="UniProtKB-ARBA"/>
</dbReference>
<keyword evidence="10" id="KW-1185">Reference proteome</keyword>
<feature type="region of interest" description="Disordered" evidence="7">
    <location>
        <begin position="307"/>
        <end position="334"/>
    </location>
</feature>
<feature type="compositionally biased region" description="Polar residues" evidence="7">
    <location>
        <begin position="1638"/>
        <end position="1657"/>
    </location>
</feature>
<feature type="coiled-coil region" evidence="6">
    <location>
        <begin position="2693"/>
        <end position="2769"/>
    </location>
</feature>
<reference evidence="9 10" key="1">
    <citation type="journal article" date="2015" name="Nat. Commun.">
        <title>Lucilia cuprina genome unlocks parasitic fly biology to underpin future interventions.</title>
        <authorList>
            <person name="Anstead C.A."/>
            <person name="Korhonen P.K."/>
            <person name="Young N.D."/>
            <person name="Hall R.S."/>
            <person name="Jex A.R."/>
            <person name="Murali S.C."/>
            <person name="Hughes D.S."/>
            <person name="Lee S.F."/>
            <person name="Perry T."/>
            <person name="Stroehlein A.J."/>
            <person name="Ansell B.R."/>
            <person name="Breugelmans B."/>
            <person name="Hofmann A."/>
            <person name="Qu J."/>
            <person name="Dugan S."/>
            <person name="Lee S.L."/>
            <person name="Chao H."/>
            <person name="Dinh H."/>
            <person name="Han Y."/>
            <person name="Doddapaneni H.V."/>
            <person name="Worley K.C."/>
            <person name="Muzny D.M."/>
            <person name="Ioannidis P."/>
            <person name="Waterhouse R.M."/>
            <person name="Zdobnov E.M."/>
            <person name="James P.J."/>
            <person name="Bagnall N.H."/>
            <person name="Kotze A.C."/>
            <person name="Gibbs R.A."/>
            <person name="Richards S."/>
            <person name="Batterham P."/>
            <person name="Gasser R.B."/>
        </authorList>
    </citation>
    <scope>NUCLEOTIDE SEQUENCE [LARGE SCALE GENOMIC DNA]</scope>
    <source>
        <strain evidence="9 10">LS</strain>
        <tissue evidence="9">Full body</tissue>
    </source>
</reference>
<feature type="region of interest" description="Disordered" evidence="7">
    <location>
        <begin position="524"/>
        <end position="558"/>
    </location>
</feature>
<feature type="region of interest" description="Disordered" evidence="7">
    <location>
        <begin position="3588"/>
        <end position="3613"/>
    </location>
</feature>
<dbReference type="Proteomes" id="UP000037069">
    <property type="component" value="Unassembled WGS sequence"/>
</dbReference>
<feature type="region of interest" description="Disordered" evidence="7">
    <location>
        <begin position="1551"/>
        <end position="1594"/>
    </location>
</feature>
<feature type="compositionally biased region" description="Polar residues" evidence="7">
    <location>
        <begin position="1040"/>
        <end position="1052"/>
    </location>
</feature>
<feature type="compositionally biased region" description="Low complexity" evidence="7">
    <location>
        <begin position="124"/>
        <end position="133"/>
    </location>
</feature>
<feature type="compositionally biased region" description="Polar residues" evidence="7">
    <location>
        <begin position="1557"/>
        <end position="1594"/>
    </location>
</feature>
<feature type="region of interest" description="Disordered" evidence="7">
    <location>
        <begin position="1632"/>
        <end position="1657"/>
    </location>
</feature>
<feature type="region of interest" description="Disordered" evidence="7">
    <location>
        <begin position="3155"/>
        <end position="3183"/>
    </location>
</feature>
<dbReference type="GO" id="GO:0005813">
    <property type="term" value="C:centrosome"/>
    <property type="evidence" value="ECO:0007669"/>
    <property type="project" value="UniProtKB-SubCell"/>
</dbReference>
<evidence type="ECO:0000313" key="9">
    <source>
        <dbReference type="EMBL" id="KNC20618.1"/>
    </source>
</evidence>
<feature type="region of interest" description="Disordered" evidence="7">
    <location>
        <begin position="1076"/>
        <end position="1288"/>
    </location>
</feature>
<feature type="region of interest" description="Disordered" evidence="7">
    <location>
        <begin position="596"/>
        <end position="662"/>
    </location>
</feature>
<sequence>SVYEKQSSKHFQNNMASSLLNDDEDNATRNTQQQQQQQNNNINETSSNGPNNNNNNNKMQDTEAKLKKQNLEQRKQELEQLLNEKSWLLQQLQKQESQILNGNFEYMNFNDFIQNLAVQYKQEQTTQQTNNNNDNVSSLSGTTSSNHLSNAEEAILRRKPLTAKENHQNNNVLHRRQSEISNRSSEYDNYPQQDNHSTHSEGNRGGVVMHGAAQATQQYAAKAALKKRSATVAGTTAQSSTNLQMIRQQHLEQQQQQQLLYKQQQQQHYHHPQQHLFKPQLEHHQVLMPHLQYATQKFYYTTLQPPTNSTAAASQQTQPPIQQQQQQTQQQQPQYGRYIQNKQIAQQQTLHHNHTAQQQQLLLTPPSGSSITIDNISLYSLNSNNVATLHRPAQQQQPIIVQCDKYYLSPTSHHVSHNDGAGFIKSSQNIKEYISPINSPQHMSVRDKNRGQTSHVNLAPRGATPALDVISLAPSYVSMETIDYELAPVGSNMRWRSQTNLPPAVNHTSQCDIKSQSSDMLNNNQYYNTALNPPPPPPNPPLLVTQNTSLIPPPNVTQVKPFKPLDDISTYSNESHKKIKPKQWLESSLDGPVIRQTPSQEEACSTSSFSSNNNNSQTRSKLSSQSLNTSRHYSMSAAQCKPPLQQQQQNASNTHHHNKLSQSTSYLNQLDFANANNTPSNLPTPSISQAYNLELSPQTSSTGYKYMPAPIQPAAQPAAANRIPPSALYVNTSNTNQVQSATPTPPLAAALSPDIRIESPVNMTVVQPATFQPYKEITTLLRPRATYKTTTQQKQQQQPPLIATTTITAGANQQTPNSDTNEIEEHLLVVNSVAETSSLNNIEFIPTLEFVDTTTTCVKYDNLQQCLETCLQVVEEIPTQQQHVSTSTTAATYSAQTFTVERTTSDQEQQQAELSLSSSLIDTSDLLQQEVQQFSLTDTASFITYFDEPTSSISLGIMETTTTHSNKSLSEQRSTTDHMPASTTPTTTTKNTTSAATTATSQSNVPQSLANPSLSETADEEEEIEEEIEEALEMSEEQDYSNSLPGPSKKPQMQQLFGIELSESSSAELRVLKEQMSKSKSLKSETESDQFKIDDDQLSGGKLAQHFVIDDEEDSDFSGDIELPSGKRLVHSKHESSELEHELGQEEEEQEQSLANQSTADDVSELQEEPKIESEVEHRTTETTDQDLPLSATKETLKSSLTQESYNTNESSKAGALAKTDNSKELSNSKELNNSKETSPNKDETKAEKAKSLDEEKLHTLKTLRPEFFENPNIKPLSGASSLHSEKDHSIEEIMASNQSLEMTFDERDLSSLNPSFDINNETLVNELLADTPDRMTTKTTTTSKKEVENVLKESKECLVESFLSSTKVPESQPDTQQIEEDNPEHILKEKSIIALDTMPKFKENITVSIIPNEQVVEELFEKTLQSEMITDLDDSLPELEEKPSTSKQAEKDLKNNFSKSLPLKEHQAKIEQLQEPWSTLQINTKEEDDEETSLQLMKLRIMAMKIQPKENAMQLSPTGEASGPIDNSQTKAMERVSLVDFAKDILEDITEESERNSLSTQDEQNSLTHEKSGTLTSKSESKTLNNKNDNSNSTVSLNMIQMLEQKVGELQQMLATKDACLASLNLQLEHSNRRDSQTNNNSSELLGSGRDSSSLVTNSTEYRTFQEDFGQPTMDIYMELSKRDELIAKLNDSLQQSLSIREHLQTETDKLNHEINLLRKQLSEAMESCKKSYWPRDQESNYGQRISEISMDLVSESDDDLDRLYLTDNDEKMSRNSRERQLSMPRQYDYATSDVEMPCDSTAFSKQIEQFQKYLTPSEVRLFFMVQKKFDDYLCQELEKSKMKYDQELKIIMDQWDTEKQEKDLEIQKLIQHKQEREAKHNQEMEDLRKYFETKCAELEKQYSDDVFSQKSQRHGMSSSSASDCSDQEQLPDDFKIVIPGKSKESSPRKRSKAELLLSPSHRQMTPGSDNYNDDVLNTNQGTQLALEITELKTFYQNKIHEIQRSQEENIKKLSDRLKYYESRYPEDEFMSSTTKNSTLNSTHETTATINTEDLTQITVRSLNQTPQQQSLPNEGASATPFLNNNNNSLIIIDQDELNGSNEAQVIQKIIDEYERRLQEQLALAREDIVHELEQQIQTLLSESTTDDQHWPKELILLREKFTAKSQLEIAQLQIKHAEEMSRLKQDYEKQLNRKNKRHSTFDSVRDFDKLLSERDSLRELSKAFRQVLSELLKCVANCENDLTENLAEEVQRLLSCNRTLEEHTLEDFTLNSSLLNDTLNTSKLRMIPDVQNLLEVVEDPSLVQYVNEKNADISEDFDLKDCLERLRSEASFLLHLSEEVVKKHDSKERRESFSSEREKHDSEQEDGLKMQQQQRKFIRVNSLNEQQLPTHQSSLIQQAQNLTSLPPDLNKFYLDNNSCSTNNASELNFQLVELKNRLVKSENDRLRLQQELDHTISRNSDLGQELQHLRDQLSHLSSLNNVEYNEGYGLGSMKSPQRLSHSEHSSSSFALLQEKARNILSTPTQKQQNNDSTVQLLQMIEDFCREGDKVVECSKKDREDLQSQIITADKQLKATRQFLDEQAAEREQERDEFMKEIENLKAQLRDKEKERSSYANASEEVENLETQIRDLTQKLHESSTKRDKFEVELKASIDKIFVLREIISDLETQVETKALNEHVMGEKVKQLEEFINTQSRSNETLQSEVQSLKTEIEQNYQVHINQLEEKLQNIRPSAEQSIIMDQVVEQLRDIENTLEQKTKNLESIHSNTNSCSLSITEDVSVHGAGKATQSLLTTIVTPPQGSPVHPSPRQHSLTMEGVQRVVDKLSKHSRVEEAAVKRIRDLEMQIQQMRTACVELQHERESLQERMSEQTQRISALQSRLEEQRQRAEELQRSNTSDLNIRIHDLQNELQNLRETLSNRDKQIATMKQQLEKSKMAIDRLEAELAVEQQPDRSALERLENELKQKQAENQKLKDKIKNEMINKLALPDLMETMLADKNEEIDHLKEQLESKEKELQSVLDISQASSVGAARKPEEASTKLSARTLSDIVSITEFDEPDVVRRAAAHNLTSPLMLPEGSGGFLHNTMETSKGVVANLTHKRTEDLSGFTTLQQVNTFDHPHYFQDPNILGSAQSGASVTPALVPRQINFSAMTEDSKLKTPNNLQTPDNKQTPQERLEDKDKLEQEIKELKEKIQELEKEKEKSADYLLSSQLRLTNLQDELANSQKELLSLQTESKKNKELQQQLMEKSLEIEDLLREQDKLKKEKTELLSKNEKNLRNYQESEETLVKRLREMEEKLLKNTENEMKERENLRKELLVISESHEQCKYVQRDSEDRKKQIELLNQEIKTKDERLLTLSTKLSIAEDTIGELQMQITNLEKDVEKLKQQNSDNSSKQFSVDEIAQQVEKELNYSAQLDSNILKAIESEEENNLDRSHQEKTVVNEHPGTTDDENFTGERELLNQLEALKAQISVEREHAEDIRQELLLEKQHSQEVQEQDVVIIEAMRKRLESALEQEDELHKQLDIERERCERLQTQLTTLQRTDSRRNSSLLKSPTESPRKSPRSLNDFESELADRLRSEIKLLTAQNERERERSADLQRNTERERSRYEKELTERIEYCEKLKREMDKVARDKDNAEMEIEHLQERLTLQTQEIESLEARIASLQEAETRRFTRKEKQHKEYAQMMAEIQELKTQLYSLEAEKEGLNKTINQLRFDVERSAQREVKLAEALANANQNLAMREGQTTVPEQFLQKMKEINTLLAENTQENKQMAETVQYLVEERRQLQRKCEELESQLNGSASVSELEERCNHLLGRYLRVESHRKALVYQKRYLKISLQNYQDSEQRALAAFNGGHLLQNTKPKKKLKTVALAIIAIQRMKYIGRIWHTGKRIVSKSVFTITQQKRSQPPTISCAAITSTSPTPHQLNGQHQHQFQQQLQTQQQQQNHHHHQYHQQNLNSPLKLLDRPYAPLKTPTLLNGNRTPNSASSSSTSTATAFEWPRVTVNKMNKKT</sequence>
<name>A0A0L0BL03_LUCCU</name>
<feature type="compositionally biased region" description="Polar residues" evidence="7">
    <location>
        <begin position="617"/>
        <end position="637"/>
    </location>
</feature>
<dbReference type="PANTHER" id="PTHR44981">
    <property type="entry name" value="PERICENTRIN-LIKE PROTEIN, ISOFORM F"/>
    <property type="match status" value="1"/>
</dbReference>